<dbReference type="Proteomes" id="UP001164250">
    <property type="component" value="Chromosome 10"/>
</dbReference>
<accession>A0ACC1AHT9</accession>
<keyword evidence="2" id="KW-1185">Reference proteome</keyword>
<evidence type="ECO:0000313" key="2">
    <source>
        <dbReference type="Proteomes" id="UP001164250"/>
    </source>
</evidence>
<evidence type="ECO:0000313" key="1">
    <source>
        <dbReference type="EMBL" id="KAJ0086137.1"/>
    </source>
</evidence>
<proteinExistence type="predicted"/>
<comment type="caution">
    <text evidence="1">The sequence shown here is derived from an EMBL/GenBank/DDBJ whole genome shotgun (WGS) entry which is preliminary data.</text>
</comment>
<name>A0ACC1AHT9_9ROSI</name>
<organism evidence="1 2">
    <name type="scientific">Pistacia atlantica</name>
    <dbReference type="NCBI Taxonomy" id="434234"/>
    <lineage>
        <taxon>Eukaryota</taxon>
        <taxon>Viridiplantae</taxon>
        <taxon>Streptophyta</taxon>
        <taxon>Embryophyta</taxon>
        <taxon>Tracheophyta</taxon>
        <taxon>Spermatophyta</taxon>
        <taxon>Magnoliopsida</taxon>
        <taxon>eudicotyledons</taxon>
        <taxon>Gunneridae</taxon>
        <taxon>Pentapetalae</taxon>
        <taxon>rosids</taxon>
        <taxon>malvids</taxon>
        <taxon>Sapindales</taxon>
        <taxon>Anacardiaceae</taxon>
        <taxon>Pistacia</taxon>
    </lineage>
</organism>
<gene>
    <name evidence="1" type="ORF">Patl1_09035</name>
</gene>
<dbReference type="EMBL" id="CM047906">
    <property type="protein sequence ID" value="KAJ0086137.1"/>
    <property type="molecule type" value="Genomic_DNA"/>
</dbReference>
<reference evidence="2" key="1">
    <citation type="journal article" date="2023" name="G3 (Bethesda)">
        <title>Genome assembly and association tests identify interacting loci associated with vigor, precocity, and sex in interspecific pistachio rootstocks.</title>
        <authorList>
            <person name="Palmer W."/>
            <person name="Jacygrad E."/>
            <person name="Sagayaradj S."/>
            <person name="Cavanaugh K."/>
            <person name="Han R."/>
            <person name="Bertier L."/>
            <person name="Beede B."/>
            <person name="Kafkas S."/>
            <person name="Golino D."/>
            <person name="Preece J."/>
            <person name="Michelmore R."/>
        </authorList>
    </citation>
    <scope>NUCLEOTIDE SEQUENCE [LARGE SCALE GENOMIC DNA]</scope>
</reference>
<protein>
    <submittedName>
        <fullName evidence="1">Uncharacterized protein</fullName>
    </submittedName>
</protein>
<sequence length="187" mass="20965">MIYYRENVGLLGLTHIGSRRVVQISTAFMIFFSIFGKFGAFFASIPLPIFAAIYCVLLGIVAAVGITFIQFANNNSMRNIYVLGVSLFLGISIPQYFVLNTTPNGHGPVGTPGGWFNDILNTIFSSPPTVAMTVGTLLDNTLEARETAVDRGLPWWKPFQHRKGDVRNEEFYNFPLRINQYIPTRFM</sequence>